<dbReference type="GO" id="GO:0005634">
    <property type="term" value="C:nucleus"/>
    <property type="evidence" value="ECO:0007669"/>
    <property type="project" value="TreeGrafter"/>
</dbReference>
<dbReference type="PROSITE" id="PS50838">
    <property type="entry name" value="MAGE"/>
    <property type="match status" value="1"/>
</dbReference>
<dbReference type="Gene3D" id="1.10.10.1200">
    <property type="entry name" value="MAGE homology domain, winged helix WH1 motif"/>
    <property type="match status" value="1"/>
</dbReference>
<dbReference type="InParanoid" id="G3U3F5"/>
<dbReference type="FunFam" id="1.10.10.1210:FF:000001">
    <property type="entry name" value="melanoma-associated antigen D1"/>
    <property type="match status" value="1"/>
</dbReference>
<dbReference type="Pfam" id="PF12440">
    <property type="entry name" value="MAGE_N"/>
    <property type="match status" value="1"/>
</dbReference>
<proteinExistence type="predicted"/>
<name>G3U3F5_LOXAF</name>
<reference evidence="3" key="3">
    <citation type="submission" date="2025-09" db="UniProtKB">
        <authorList>
            <consortium name="Ensembl"/>
        </authorList>
    </citation>
    <scope>IDENTIFICATION</scope>
    <source>
        <strain evidence="3">Isolate ISIS603380</strain>
    </source>
</reference>
<feature type="domain" description="MAGE" evidence="2">
    <location>
        <begin position="109"/>
        <end position="308"/>
    </location>
</feature>
<accession>G3U3F5</accession>
<dbReference type="eggNOG" id="KOG4562">
    <property type="taxonomic scope" value="Eukaryota"/>
</dbReference>
<dbReference type="AlphaFoldDB" id="G3U3F5"/>
<dbReference type="SMART" id="SM01373">
    <property type="entry name" value="MAGE"/>
    <property type="match status" value="1"/>
</dbReference>
<organism evidence="3 4">
    <name type="scientific">Loxodonta africana</name>
    <name type="common">African elephant</name>
    <dbReference type="NCBI Taxonomy" id="9785"/>
    <lineage>
        <taxon>Eukaryota</taxon>
        <taxon>Metazoa</taxon>
        <taxon>Chordata</taxon>
        <taxon>Craniata</taxon>
        <taxon>Vertebrata</taxon>
        <taxon>Euteleostomi</taxon>
        <taxon>Mammalia</taxon>
        <taxon>Eutheria</taxon>
        <taxon>Afrotheria</taxon>
        <taxon>Proboscidea</taxon>
        <taxon>Elephantidae</taxon>
        <taxon>Loxodonta</taxon>
    </lineage>
</organism>
<dbReference type="Gene3D" id="1.10.10.1210">
    <property type="entry name" value="MAGE homology domain, winged helix WH2 motif"/>
    <property type="match status" value="1"/>
</dbReference>
<feature type="region of interest" description="Disordered" evidence="1">
    <location>
        <begin position="1"/>
        <end position="109"/>
    </location>
</feature>
<dbReference type="Proteomes" id="UP000007646">
    <property type="component" value="Unassembled WGS sequence"/>
</dbReference>
<dbReference type="InterPro" id="IPR002190">
    <property type="entry name" value="MHD_dom"/>
</dbReference>
<protein>
    <recommendedName>
        <fullName evidence="2">MAGE domain-containing protein</fullName>
    </recommendedName>
</protein>
<evidence type="ECO:0000313" key="3">
    <source>
        <dbReference type="Ensembl" id="ENSLAFP00000022363.1"/>
    </source>
</evidence>
<reference evidence="3" key="2">
    <citation type="submission" date="2025-08" db="UniProtKB">
        <authorList>
            <consortium name="Ensembl"/>
        </authorList>
    </citation>
    <scope>IDENTIFICATION</scope>
    <source>
        <strain evidence="3">Isolate ISIS603380</strain>
    </source>
</reference>
<evidence type="ECO:0000259" key="2">
    <source>
        <dbReference type="PROSITE" id="PS50838"/>
    </source>
</evidence>
<dbReference type="Pfam" id="PF01454">
    <property type="entry name" value="MAGE"/>
    <property type="match status" value="1"/>
</dbReference>
<reference evidence="3 4" key="1">
    <citation type="submission" date="2009-06" db="EMBL/GenBank/DDBJ databases">
        <title>The Genome Sequence of Loxodonta africana (African elephant).</title>
        <authorList>
            <person name="Di Palma F."/>
            <person name="Heiman D."/>
            <person name="Young S."/>
            <person name="Johnson J."/>
            <person name="Lander E.S."/>
            <person name="Lindblad-Toh K."/>
        </authorList>
    </citation>
    <scope>NUCLEOTIDE SEQUENCE [LARGE SCALE GENOMIC DNA]</scope>
    <source>
        <strain evidence="3 4">Isolate ISIS603380</strain>
    </source>
</reference>
<dbReference type="PANTHER" id="PTHR11736:SF67">
    <property type="entry name" value="MELANOMA-ASSOCIATED ANTIGEN B6B"/>
    <property type="match status" value="1"/>
</dbReference>
<dbReference type="InterPro" id="IPR021072">
    <property type="entry name" value="MAGE_N"/>
</dbReference>
<evidence type="ECO:0000256" key="1">
    <source>
        <dbReference type="SAM" id="MobiDB-lite"/>
    </source>
</evidence>
<dbReference type="InterPro" id="IPR037445">
    <property type="entry name" value="MAGE"/>
</dbReference>
<dbReference type="SMART" id="SM01392">
    <property type="entry name" value="MAGE_N"/>
    <property type="match status" value="1"/>
</dbReference>
<feature type="compositionally biased region" description="Low complexity" evidence="1">
    <location>
        <begin position="66"/>
        <end position="76"/>
    </location>
</feature>
<dbReference type="FunCoup" id="G3U3F5">
    <property type="interactions" value="31"/>
</dbReference>
<evidence type="ECO:0000313" key="4">
    <source>
        <dbReference type="Proteomes" id="UP000007646"/>
    </source>
</evidence>
<dbReference type="InterPro" id="IPR041898">
    <property type="entry name" value="MAGE_WH1"/>
</dbReference>
<sequence length="341" mass="37480">MPRGQKSKQRAREKHQHVQGETQGLKGAQATAVEEEEFPSSSTVLGDTPQSSPIASILQEPQRVPATTTLAAAATLCEEPDESAKSQDEESPSPSQATPSTVSSRKDPLARKTNKLVQFLIEKFKKKEPIMKADMVKVINKKYEEQFPEILKRTTKHMELVFGLGLKETDPSDNSYDLISKLDSTQGGSLCSGGGLPKTGLLMTLLGLIFLKGNRLTEKAIWEYLNVLGIYAARRHLIFGEPRKSITRDLVQEKYLEYQQVPNSDPPCYEFLWGPRAQAEATKMKALEFLAKMNDTVPSSFPALYEEALRDEEERAGAIVAATAGPTATASASSRAKSSSF</sequence>
<dbReference type="STRING" id="9785.ENSLAFP00000022363"/>
<dbReference type="InterPro" id="IPR041899">
    <property type="entry name" value="MAGE_WH2"/>
</dbReference>
<keyword evidence="4" id="KW-1185">Reference proteome</keyword>
<dbReference type="GO" id="GO:0000122">
    <property type="term" value="P:negative regulation of transcription by RNA polymerase II"/>
    <property type="evidence" value="ECO:0007669"/>
    <property type="project" value="TreeGrafter"/>
</dbReference>
<dbReference type="Ensembl" id="ENSLAFT00000012099.2">
    <property type="protein sequence ID" value="ENSLAFP00000022363.1"/>
    <property type="gene ID" value="ENSLAFG00000012101.2"/>
</dbReference>
<feature type="compositionally biased region" description="Polar residues" evidence="1">
    <location>
        <begin position="92"/>
        <end position="103"/>
    </location>
</feature>
<feature type="compositionally biased region" description="Polar residues" evidence="1">
    <location>
        <begin position="39"/>
        <end position="54"/>
    </location>
</feature>
<dbReference type="GeneTree" id="ENSGT00940000159951"/>
<feature type="compositionally biased region" description="Basic residues" evidence="1">
    <location>
        <begin position="1"/>
        <end position="17"/>
    </location>
</feature>
<dbReference type="OMA" id="STHPTHK"/>
<dbReference type="PANTHER" id="PTHR11736">
    <property type="entry name" value="MELANOMA-ASSOCIATED ANTIGEN MAGE ANTIGEN"/>
    <property type="match status" value="1"/>
</dbReference>
<dbReference type="FunFam" id="1.10.10.1200:FF:000007">
    <property type="entry name" value="Melanoma-associated antigen C2"/>
    <property type="match status" value="1"/>
</dbReference>
<dbReference type="HOGENOM" id="CLU_039582_1_0_1"/>